<comment type="caution">
    <text evidence="1">The sequence shown here is derived from an EMBL/GenBank/DDBJ whole genome shotgun (WGS) entry which is preliminary data.</text>
</comment>
<protein>
    <submittedName>
        <fullName evidence="1">Uncharacterized protein</fullName>
    </submittedName>
</protein>
<proteinExistence type="predicted"/>
<evidence type="ECO:0000313" key="2">
    <source>
        <dbReference type="Proteomes" id="UP000777935"/>
    </source>
</evidence>
<organism evidence="1 2">
    <name type="scientific">Parasulfitobacter algicola</name>
    <dbReference type="NCBI Taxonomy" id="2614809"/>
    <lineage>
        <taxon>Bacteria</taxon>
        <taxon>Pseudomonadati</taxon>
        <taxon>Pseudomonadota</taxon>
        <taxon>Alphaproteobacteria</taxon>
        <taxon>Rhodobacterales</taxon>
        <taxon>Roseobacteraceae</taxon>
        <taxon>Parasulfitobacter</taxon>
    </lineage>
</organism>
<dbReference type="EMBL" id="JABUFE010000014">
    <property type="protein sequence ID" value="NSX56590.1"/>
    <property type="molecule type" value="Genomic_DNA"/>
</dbReference>
<dbReference type="Proteomes" id="UP000777935">
    <property type="component" value="Unassembled WGS sequence"/>
</dbReference>
<keyword evidence="2" id="KW-1185">Reference proteome</keyword>
<sequence>MSVIKIKYVFLDQACPTKDLLLARAFPKEDIEPSSFGHFSAQFSRHHIINKT</sequence>
<dbReference type="RefSeq" id="WP_174139742.1">
    <property type="nucleotide sequence ID" value="NZ_JABUFE010000014.1"/>
</dbReference>
<accession>A0ABX2IZ20</accession>
<name>A0ABX2IZ20_9RHOB</name>
<reference evidence="1 2" key="1">
    <citation type="submission" date="2020-06" db="EMBL/GenBank/DDBJ databases">
        <title>Sulfitobacter algicola sp. nov., isolated from green algae.</title>
        <authorList>
            <person name="Wang C."/>
        </authorList>
    </citation>
    <scope>NUCLEOTIDE SEQUENCE [LARGE SCALE GENOMIC DNA]</scope>
    <source>
        <strain evidence="1 2">1151</strain>
    </source>
</reference>
<gene>
    <name evidence="1" type="ORF">HRQ87_17520</name>
</gene>
<evidence type="ECO:0000313" key="1">
    <source>
        <dbReference type="EMBL" id="NSX56590.1"/>
    </source>
</evidence>